<dbReference type="InterPro" id="IPR001610">
    <property type="entry name" value="PAC"/>
</dbReference>
<proteinExistence type="predicted"/>
<dbReference type="Pfam" id="PF08447">
    <property type="entry name" value="PAS_3"/>
    <property type="match status" value="1"/>
</dbReference>
<organism evidence="8 9">
    <name type="scientific">Cyphellophora europaea (strain CBS 101466)</name>
    <name type="common">Phialophora europaea</name>
    <dbReference type="NCBI Taxonomy" id="1220924"/>
    <lineage>
        <taxon>Eukaryota</taxon>
        <taxon>Fungi</taxon>
        <taxon>Dikarya</taxon>
        <taxon>Ascomycota</taxon>
        <taxon>Pezizomycotina</taxon>
        <taxon>Eurotiomycetes</taxon>
        <taxon>Chaetothyriomycetidae</taxon>
        <taxon>Chaetothyriales</taxon>
        <taxon>Cyphellophoraceae</taxon>
        <taxon>Cyphellophora</taxon>
    </lineage>
</organism>
<feature type="compositionally biased region" description="Polar residues" evidence="4">
    <location>
        <begin position="1244"/>
        <end position="1253"/>
    </location>
</feature>
<dbReference type="InterPro" id="IPR003594">
    <property type="entry name" value="HATPase_dom"/>
</dbReference>
<dbReference type="FunFam" id="3.30.565.10:FF:000010">
    <property type="entry name" value="Sensor histidine kinase RcsC"/>
    <property type="match status" value="1"/>
</dbReference>
<dbReference type="SMART" id="SM00388">
    <property type="entry name" value="HisKA"/>
    <property type="match status" value="1"/>
</dbReference>
<dbReference type="EMBL" id="KB822724">
    <property type="protein sequence ID" value="ETN37021.1"/>
    <property type="molecule type" value="Genomic_DNA"/>
</dbReference>
<dbReference type="CDD" id="cd00082">
    <property type="entry name" value="HisKA"/>
    <property type="match status" value="1"/>
</dbReference>
<dbReference type="OrthoDB" id="60033at2759"/>
<dbReference type="NCBIfam" id="TIGR00229">
    <property type="entry name" value="sensory_box"/>
    <property type="match status" value="1"/>
</dbReference>
<dbReference type="InterPro" id="IPR001789">
    <property type="entry name" value="Sig_transdc_resp-reg_receiver"/>
</dbReference>
<evidence type="ECO:0000256" key="1">
    <source>
        <dbReference type="ARBA" id="ARBA00022553"/>
    </source>
</evidence>
<dbReference type="CDD" id="cd16922">
    <property type="entry name" value="HATPase_EvgS-ArcB-TorS-like"/>
    <property type="match status" value="1"/>
</dbReference>
<dbReference type="FunFam" id="3.30.450.20:FF:000099">
    <property type="entry name" value="Sensory box sensor histidine kinase"/>
    <property type="match status" value="1"/>
</dbReference>
<evidence type="ECO:0000256" key="4">
    <source>
        <dbReference type="SAM" id="MobiDB-lite"/>
    </source>
</evidence>
<dbReference type="CDD" id="cd17546">
    <property type="entry name" value="REC_hyHK_CKI1_RcsC-like"/>
    <property type="match status" value="1"/>
</dbReference>
<dbReference type="Proteomes" id="UP000030752">
    <property type="component" value="Unassembled WGS sequence"/>
</dbReference>
<feature type="region of interest" description="Disordered" evidence="4">
    <location>
        <begin position="35"/>
        <end position="70"/>
    </location>
</feature>
<dbReference type="SUPFAM" id="SSF52172">
    <property type="entry name" value="CheY-like"/>
    <property type="match status" value="1"/>
</dbReference>
<dbReference type="Pfam" id="PF02518">
    <property type="entry name" value="HATPase_c"/>
    <property type="match status" value="1"/>
</dbReference>
<dbReference type="InterPro" id="IPR000014">
    <property type="entry name" value="PAS"/>
</dbReference>
<evidence type="ECO:0000259" key="6">
    <source>
        <dbReference type="PROSITE" id="PS50110"/>
    </source>
</evidence>
<dbReference type="GO" id="GO:0000155">
    <property type="term" value="F:phosphorelay sensor kinase activity"/>
    <property type="evidence" value="ECO:0007669"/>
    <property type="project" value="InterPro"/>
</dbReference>
<feature type="compositionally biased region" description="Basic residues" evidence="4">
    <location>
        <begin position="1475"/>
        <end position="1484"/>
    </location>
</feature>
<keyword evidence="2" id="KW-0902">Two-component regulatory system</keyword>
<feature type="region of interest" description="Disordered" evidence="4">
    <location>
        <begin position="1409"/>
        <end position="1429"/>
    </location>
</feature>
<evidence type="ECO:0000313" key="8">
    <source>
        <dbReference type="EMBL" id="ETN37021.1"/>
    </source>
</evidence>
<dbReference type="SUPFAM" id="SSF55874">
    <property type="entry name" value="ATPase domain of HSP90 chaperone/DNA topoisomerase II/histidine kinase"/>
    <property type="match status" value="1"/>
</dbReference>
<dbReference type="SMART" id="SM00448">
    <property type="entry name" value="REC"/>
    <property type="match status" value="1"/>
</dbReference>
<dbReference type="CDD" id="cd00130">
    <property type="entry name" value="PAS"/>
    <property type="match status" value="1"/>
</dbReference>
<dbReference type="Gene3D" id="3.30.450.20">
    <property type="entry name" value="PAS domain"/>
    <property type="match status" value="2"/>
</dbReference>
<feature type="modified residue" description="4-aspartylphosphate" evidence="3">
    <location>
        <position position="1148"/>
    </location>
</feature>
<keyword evidence="9" id="KW-1185">Reference proteome</keyword>
<dbReference type="SMART" id="SM00086">
    <property type="entry name" value="PAC"/>
    <property type="match status" value="1"/>
</dbReference>
<dbReference type="STRING" id="1220924.W2RKL9"/>
<dbReference type="Gene3D" id="1.10.287.130">
    <property type="match status" value="1"/>
</dbReference>
<evidence type="ECO:0008006" key="10">
    <source>
        <dbReference type="Google" id="ProtNLM"/>
    </source>
</evidence>
<feature type="compositionally biased region" description="Polar residues" evidence="4">
    <location>
        <begin position="45"/>
        <end position="54"/>
    </location>
</feature>
<accession>W2RKL9</accession>
<dbReference type="InterPro" id="IPR036890">
    <property type="entry name" value="HATPase_C_sf"/>
</dbReference>
<evidence type="ECO:0000259" key="5">
    <source>
        <dbReference type="PROSITE" id="PS50109"/>
    </source>
</evidence>
<dbReference type="HOGENOM" id="CLU_000445_114_5_1"/>
<feature type="region of interest" description="Disordered" evidence="4">
    <location>
        <begin position="1442"/>
        <end position="1484"/>
    </location>
</feature>
<dbReference type="PROSITE" id="PS50109">
    <property type="entry name" value="HIS_KIN"/>
    <property type="match status" value="1"/>
</dbReference>
<feature type="region of interest" description="Disordered" evidence="4">
    <location>
        <begin position="274"/>
        <end position="336"/>
    </location>
</feature>
<dbReference type="SMART" id="SM00387">
    <property type="entry name" value="HATPase_c"/>
    <property type="match status" value="1"/>
</dbReference>
<sequence length="1484" mass="163767">MTLGDSRTSELEDEVPELVSGSQYTLEEYSSLKRSLSRIKDTPQHMLSPNNQFSEQHKRSTSRSSSIDPNEKLYMNIPRLPMASEIALASLLYLPTPLLVLSSLKTIVLANEAMGRLLGLRQPESNVEDVGESVNDILKGQTLSQIGIDMLSDGVPVWVSWEKFLDNLTGGLAEDGDGSVLARVRSGETTPQANGDVTTIPVAEMPMRGRSPLREKATVHDTVVDVLVSSQRFRRGQTSTKAQGSGAQSTCRMIISIWMLEDQRFYTLTFTSPSVHGTGSRQSHSHVVPRAKSSQSTRSSQSSQSQTPTSSTASSVVQSPSEGTGPSSTMSTFLPSGAPARCASPATFTDFQKVTRMKDAMLTAMNIPVLAMWKDESVVFPNPAARRLLAVNADPTSDDSYDFMSRFQPWTADFSRQLEDAENPIVSLCRTQQAFGRWQIGLINDKTGKKSIYDVSGHPVFDEKTNEFFAGLIAFKDVTEYTDKIALQNAENDDQFALICDMMPQMLWTTRPDGFHDYFSQRWYDYTGLTPQNSLGLGWKLPFHDDDIPEAVKKWQHSLKTGDTYSVEYRCRRHDGEWRWMLGRAMPLRDSKTGEILKWFGTCTDIQDIVDARNAGARIRQQLLDVLHHSHMNMWTVDRKLRLAFFEGGPFEGLDPDENKTEILGKSIKEVLIDHGNGAQTDLVENLLTSIGRILDGTSELELREIHNNGRWFRSKLVPLRGRRGRHGIIDEAYVEGVIGITTEVTSMRQKEQENIKLLANEAAAKESSKMKSQFLANMSHEIRTPIAGVLGMSELLLDTTLDDEQHEFAQNIQSSANSLLTVINDILDFSKIESGRLDVEEVQFSLSTVLKDVAKMLSYAARRKSLEFGSDFNLGKEDLVLLGDPGRIRQILTNLLTNSIKFTSGGYVRMGAKVLSETHDAVTVQFTVEDSGVGIEEEVKKRLFKPFSQADSSTARRFGGTGLGLTISKNLVDLMKGDIELISKLGVGTVAKFQIPLKKTEYVAGGKPSTPLVEVTSFPDRLQSDLSLSVDNSSTTDGRTPKRSSPPVQSPRSSISVKAQRASLPPGRTPVDSPNVEARRESIHILVVEDNPVNQQIAIRFIRSLNFRVSAVWNGREALEYMLKATSPDRSPEEAVEYPVPSLILMDVQMPILDGYHATHLLRHHHPYASIEAIKRVPIVAMTASAIRGDRERCEKAGMDDYMAKPVKRIMLEKMILKWIAKQDSFRRASIPPSDNDKLGLSRSGTDHSSNCPDHDSIAAEFLNARAAAMAALTSAAGRQVPIHEAGQPSPTLTKARRLSKSTGLMVQDMAEVDTEGERVLRREEAEDKARSLRDAKLISATDDEHGTAPNHNYSHEIAGNLTMMGSSMPVSYPTQGDSDSEDGVMALTQENVEKFNSVSEGTASIQPIDATPADIPGPPPGLEPLASVATPASLPVRTAECISMSPKKQRIDVGGLKPGDRSKSDWSTSTAKPRGRRRSSEK</sequence>
<feature type="domain" description="PAC" evidence="7">
    <location>
        <begin position="565"/>
        <end position="618"/>
    </location>
</feature>
<protein>
    <recommendedName>
        <fullName evidence="10">Histidine kinase</fullName>
    </recommendedName>
</protein>
<feature type="region of interest" description="Disordered" evidence="4">
    <location>
        <begin position="1027"/>
        <end position="1077"/>
    </location>
</feature>
<evidence type="ECO:0000259" key="7">
    <source>
        <dbReference type="PROSITE" id="PS50113"/>
    </source>
</evidence>
<dbReference type="InterPro" id="IPR036097">
    <property type="entry name" value="HisK_dim/P_sf"/>
</dbReference>
<dbReference type="InterPro" id="IPR013655">
    <property type="entry name" value="PAS_fold_3"/>
</dbReference>
<feature type="domain" description="Response regulatory" evidence="6">
    <location>
        <begin position="1085"/>
        <end position="1221"/>
    </location>
</feature>
<dbReference type="eggNOG" id="KOG0519">
    <property type="taxonomic scope" value="Eukaryota"/>
</dbReference>
<dbReference type="PROSITE" id="PS50113">
    <property type="entry name" value="PAC"/>
    <property type="match status" value="1"/>
</dbReference>
<dbReference type="Pfam" id="PF00512">
    <property type="entry name" value="HisKA"/>
    <property type="match status" value="1"/>
</dbReference>
<dbReference type="Gene3D" id="3.30.565.10">
    <property type="entry name" value="Histidine kinase-like ATPase, C-terminal domain"/>
    <property type="match status" value="1"/>
</dbReference>
<feature type="domain" description="Histidine kinase" evidence="5">
    <location>
        <begin position="778"/>
        <end position="1000"/>
    </location>
</feature>
<dbReference type="RefSeq" id="XP_008720553.1">
    <property type="nucleotide sequence ID" value="XM_008722331.1"/>
</dbReference>
<dbReference type="PANTHER" id="PTHR45339">
    <property type="entry name" value="HYBRID SIGNAL TRANSDUCTION HISTIDINE KINASE J"/>
    <property type="match status" value="1"/>
</dbReference>
<dbReference type="PANTHER" id="PTHR45339:SF1">
    <property type="entry name" value="HYBRID SIGNAL TRANSDUCTION HISTIDINE KINASE J"/>
    <property type="match status" value="1"/>
</dbReference>
<dbReference type="InterPro" id="IPR000700">
    <property type="entry name" value="PAS-assoc_C"/>
</dbReference>
<evidence type="ECO:0000313" key="9">
    <source>
        <dbReference type="Proteomes" id="UP000030752"/>
    </source>
</evidence>
<dbReference type="Gene3D" id="3.40.50.2300">
    <property type="match status" value="1"/>
</dbReference>
<dbReference type="VEuPathDB" id="FungiDB:HMPREF1541_08009"/>
<dbReference type="InterPro" id="IPR005467">
    <property type="entry name" value="His_kinase_dom"/>
</dbReference>
<gene>
    <name evidence="8" type="ORF">HMPREF1541_08009</name>
</gene>
<dbReference type="SUPFAM" id="SSF47384">
    <property type="entry name" value="Homodimeric domain of signal transducing histidine kinase"/>
    <property type="match status" value="1"/>
</dbReference>
<evidence type="ECO:0000256" key="2">
    <source>
        <dbReference type="ARBA" id="ARBA00023012"/>
    </source>
</evidence>
<dbReference type="InterPro" id="IPR004358">
    <property type="entry name" value="Sig_transdc_His_kin-like_C"/>
</dbReference>
<feature type="region of interest" description="Disordered" evidence="4">
    <location>
        <begin position="1232"/>
        <end position="1253"/>
    </location>
</feature>
<dbReference type="Pfam" id="PF00072">
    <property type="entry name" value="Response_reg"/>
    <property type="match status" value="1"/>
</dbReference>
<dbReference type="SUPFAM" id="SSF55785">
    <property type="entry name" value="PYP-like sensor domain (PAS domain)"/>
    <property type="match status" value="1"/>
</dbReference>
<keyword evidence="1 3" id="KW-0597">Phosphoprotein</keyword>
<dbReference type="InterPro" id="IPR011006">
    <property type="entry name" value="CheY-like_superfamily"/>
</dbReference>
<reference evidence="8 9" key="1">
    <citation type="submission" date="2013-03" db="EMBL/GenBank/DDBJ databases">
        <title>The Genome Sequence of Phialophora europaea CBS 101466.</title>
        <authorList>
            <consortium name="The Broad Institute Genomics Platform"/>
            <person name="Cuomo C."/>
            <person name="de Hoog S."/>
            <person name="Gorbushina A."/>
            <person name="Walker B."/>
            <person name="Young S.K."/>
            <person name="Zeng Q."/>
            <person name="Gargeya S."/>
            <person name="Fitzgerald M."/>
            <person name="Haas B."/>
            <person name="Abouelleil A."/>
            <person name="Allen A.W."/>
            <person name="Alvarado L."/>
            <person name="Arachchi H.M."/>
            <person name="Berlin A.M."/>
            <person name="Chapman S.B."/>
            <person name="Gainer-Dewar J."/>
            <person name="Goldberg J."/>
            <person name="Griggs A."/>
            <person name="Gujja S."/>
            <person name="Hansen M."/>
            <person name="Howarth C."/>
            <person name="Imamovic A."/>
            <person name="Ireland A."/>
            <person name="Larimer J."/>
            <person name="McCowan C."/>
            <person name="Murphy C."/>
            <person name="Pearson M."/>
            <person name="Poon T.W."/>
            <person name="Priest M."/>
            <person name="Roberts A."/>
            <person name="Saif S."/>
            <person name="Shea T."/>
            <person name="Sisk P."/>
            <person name="Sykes S."/>
            <person name="Wortman J."/>
            <person name="Nusbaum C."/>
            <person name="Birren B."/>
        </authorList>
    </citation>
    <scope>NUCLEOTIDE SEQUENCE [LARGE SCALE GENOMIC DNA]</scope>
    <source>
        <strain evidence="8 9">CBS 101466</strain>
    </source>
</reference>
<feature type="compositionally biased region" description="Polar residues" evidence="4">
    <location>
        <begin position="322"/>
        <end position="334"/>
    </location>
</feature>
<dbReference type="InterPro" id="IPR003661">
    <property type="entry name" value="HisK_dim/P_dom"/>
</dbReference>
<evidence type="ECO:0000256" key="3">
    <source>
        <dbReference type="PROSITE-ProRule" id="PRU00169"/>
    </source>
</evidence>
<dbReference type="PROSITE" id="PS50110">
    <property type="entry name" value="RESPONSE_REGULATORY"/>
    <property type="match status" value="1"/>
</dbReference>
<dbReference type="SMART" id="SM00091">
    <property type="entry name" value="PAS"/>
    <property type="match status" value="3"/>
</dbReference>
<dbReference type="InterPro" id="IPR035965">
    <property type="entry name" value="PAS-like_dom_sf"/>
</dbReference>
<feature type="compositionally biased region" description="Low complexity" evidence="4">
    <location>
        <begin position="1044"/>
        <end position="1058"/>
    </location>
</feature>
<dbReference type="GeneID" id="19975348"/>
<dbReference type="PRINTS" id="PR00344">
    <property type="entry name" value="BCTRLSENSOR"/>
</dbReference>
<feature type="compositionally biased region" description="Polar residues" evidence="4">
    <location>
        <begin position="1027"/>
        <end position="1039"/>
    </location>
</feature>
<dbReference type="FunFam" id="1.10.287.130:FF:000050">
    <property type="entry name" value="Related to histidine kinase"/>
    <property type="match status" value="1"/>
</dbReference>
<feature type="compositionally biased region" description="Low complexity" evidence="4">
    <location>
        <begin position="293"/>
        <end position="321"/>
    </location>
</feature>
<dbReference type="InParanoid" id="W2RKL9"/>
<name>W2RKL9_CYPE1</name>